<keyword evidence="2" id="KW-0813">Transport</keyword>
<feature type="transmembrane region" description="Helical" evidence="7">
    <location>
        <begin position="455"/>
        <end position="472"/>
    </location>
</feature>
<feature type="transmembrane region" description="Helical" evidence="7">
    <location>
        <begin position="235"/>
        <end position="257"/>
    </location>
</feature>
<evidence type="ECO:0000313" key="9">
    <source>
        <dbReference type="EMBL" id="KAI1862952.1"/>
    </source>
</evidence>
<feature type="region of interest" description="Disordered" evidence="6">
    <location>
        <begin position="555"/>
        <end position="586"/>
    </location>
</feature>
<keyword evidence="10" id="KW-1185">Reference proteome</keyword>
<reference evidence="9" key="1">
    <citation type="submission" date="2021-03" db="EMBL/GenBank/DDBJ databases">
        <title>Revisited historic fungal species revealed as producer of novel bioactive compounds through whole genome sequencing and comparative genomics.</title>
        <authorList>
            <person name="Vignolle G.A."/>
            <person name="Hochenegger N."/>
            <person name="Mach R.L."/>
            <person name="Mach-Aigner A.R."/>
            <person name="Javad Rahimi M."/>
            <person name="Salim K.A."/>
            <person name="Chan C.M."/>
            <person name="Lim L.B.L."/>
            <person name="Cai F."/>
            <person name="Druzhinina I.S."/>
            <person name="U'Ren J.M."/>
            <person name="Derntl C."/>
        </authorList>
    </citation>
    <scope>NUCLEOTIDE SEQUENCE</scope>
    <source>
        <strain evidence="9">TUCIM 5799</strain>
    </source>
</reference>
<sequence length="586" mass="66002">MTTNTRARHGPTSDPSQLRQRLKDFQIFFIIFSVVIGSGVFNYNGSVLEIAGPLGLLLAVLLNGLLASFVGECVSELVQLFPAQNAIYLYVEQFVDEDLASVAAVAHWYCWASILPLQMLNAARILEYWKGDTIIASIVFYGVTPWIIFALNLCGVDYFGWIETVGGILKKYHEFPKDPIHDTFQASPQIFPDAPFSSFCFVLPSVTFIFLGVETIAIAAYEARDTKSIARSSQITHWSCLILYFMVTLGIVISVKWDDCRLPGVWNFIARGPLSDSPHSDSATIISIWDVYPELAGVANGAIIFAVLSSANTCLYISSRTLYGMTHQLRNNYSFSRYFKKTFGQVWSSTGVPAMALLVSLLAFYWLPFIQYSWKKDRDRAQALEQIIQIVSLTSSISCIITWTLLLIAYLRYNHWIMTCADGLEQAGMQRFVRSNPAYKAWNVLIWFQPWTARLALAGCFIVYGCLSATWWRHPASFAKVLVAYGPHVVAFVIWICLKLWKHGLHLSKWWIQTPISARRPVALIQKLRHLERLSAKGEDRNKQQINMPFLTLRPTTTTSQTHGTEEENGHAISTDGSAPERGQVS</sequence>
<evidence type="ECO:0000256" key="6">
    <source>
        <dbReference type="SAM" id="MobiDB-lite"/>
    </source>
</evidence>
<evidence type="ECO:0000256" key="7">
    <source>
        <dbReference type="SAM" id="Phobius"/>
    </source>
</evidence>
<dbReference type="PANTHER" id="PTHR43495:SF5">
    <property type="entry name" value="GAMMA-AMINOBUTYRIC ACID PERMEASE"/>
    <property type="match status" value="1"/>
</dbReference>
<feature type="transmembrane region" description="Helical" evidence="7">
    <location>
        <begin position="302"/>
        <end position="323"/>
    </location>
</feature>
<protein>
    <recommendedName>
        <fullName evidence="8">Amino acid permease/ SLC12A domain-containing protein</fullName>
    </recommendedName>
</protein>
<evidence type="ECO:0000256" key="4">
    <source>
        <dbReference type="ARBA" id="ARBA00022989"/>
    </source>
</evidence>
<dbReference type="GO" id="GO:0016020">
    <property type="term" value="C:membrane"/>
    <property type="evidence" value="ECO:0007669"/>
    <property type="project" value="UniProtKB-SubCell"/>
</dbReference>
<feature type="transmembrane region" description="Helical" evidence="7">
    <location>
        <begin position="201"/>
        <end position="223"/>
    </location>
</feature>
<dbReference type="GO" id="GO:0055085">
    <property type="term" value="P:transmembrane transport"/>
    <property type="evidence" value="ECO:0007669"/>
    <property type="project" value="InterPro"/>
</dbReference>
<evidence type="ECO:0000313" key="10">
    <source>
        <dbReference type="Proteomes" id="UP000829685"/>
    </source>
</evidence>
<dbReference type="InterPro" id="IPR004841">
    <property type="entry name" value="AA-permease/SLC12A_dom"/>
</dbReference>
<dbReference type="PANTHER" id="PTHR43495">
    <property type="entry name" value="GABA PERMEASE"/>
    <property type="match status" value="1"/>
</dbReference>
<comment type="caution">
    <text evidence="9">The sequence shown here is derived from an EMBL/GenBank/DDBJ whole genome shotgun (WGS) entry which is preliminary data.</text>
</comment>
<proteinExistence type="predicted"/>
<comment type="subcellular location">
    <subcellularLocation>
        <location evidence="1">Membrane</location>
        <topology evidence="1">Multi-pass membrane protein</topology>
    </subcellularLocation>
</comment>
<dbReference type="AlphaFoldDB" id="A0A9P9WH61"/>
<keyword evidence="5 7" id="KW-0472">Membrane</keyword>
<dbReference type="EMBL" id="JAFIMR010000026">
    <property type="protein sequence ID" value="KAI1862952.1"/>
    <property type="molecule type" value="Genomic_DNA"/>
</dbReference>
<keyword evidence="3 7" id="KW-0812">Transmembrane</keyword>
<keyword evidence="4 7" id="KW-1133">Transmembrane helix</keyword>
<evidence type="ECO:0000256" key="3">
    <source>
        <dbReference type="ARBA" id="ARBA00022692"/>
    </source>
</evidence>
<feature type="transmembrane region" description="Helical" evidence="7">
    <location>
        <begin position="50"/>
        <end position="70"/>
    </location>
</feature>
<dbReference type="Gene3D" id="1.20.1740.10">
    <property type="entry name" value="Amino acid/polyamine transporter I"/>
    <property type="match status" value="1"/>
</dbReference>
<dbReference type="Pfam" id="PF00324">
    <property type="entry name" value="AA_permease"/>
    <property type="match status" value="1"/>
</dbReference>
<dbReference type="Proteomes" id="UP000829685">
    <property type="component" value="Unassembled WGS sequence"/>
</dbReference>
<evidence type="ECO:0000259" key="8">
    <source>
        <dbReference type="Pfam" id="PF00324"/>
    </source>
</evidence>
<organism evidence="9 10">
    <name type="scientific">Neoarthrinium moseri</name>
    <dbReference type="NCBI Taxonomy" id="1658444"/>
    <lineage>
        <taxon>Eukaryota</taxon>
        <taxon>Fungi</taxon>
        <taxon>Dikarya</taxon>
        <taxon>Ascomycota</taxon>
        <taxon>Pezizomycotina</taxon>
        <taxon>Sordariomycetes</taxon>
        <taxon>Xylariomycetidae</taxon>
        <taxon>Amphisphaeriales</taxon>
        <taxon>Apiosporaceae</taxon>
        <taxon>Neoarthrinium</taxon>
    </lineage>
</organism>
<feature type="transmembrane region" description="Helical" evidence="7">
    <location>
        <begin position="138"/>
        <end position="161"/>
    </location>
</feature>
<evidence type="ECO:0000256" key="5">
    <source>
        <dbReference type="ARBA" id="ARBA00023136"/>
    </source>
</evidence>
<feature type="transmembrane region" description="Helical" evidence="7">
    <location>
        <begin position="387"/>
        <end position="411"/>
    </location>
</feature>
<feature type="domain" description="Amino acid permease/ SLC12A" evidence="8">
    <location>
        <begin position="27"/>
        <end position="463"/>
    </location>
</feature>
<accession>A0A9P9WH61</accession>
<gene>
    <name evidence="9" type="ORF">JX265_008998</name>
</gene>
<feature type="transmembrane region" description="Helical" evidence="7">
    <location>
        <begin position="25"/>
        <end position="43"/>
    </location>
</feature>
<name>A0A9P9WH61_9PEZI</name>
<feature type="transmembrane region" description="Helical" evidence="7">
    <location>
        <begin position="478"/>
        <end position="501"/>
    </location>
</feature>
<evidence type="ECO:0000256" key="2">
    <source>
        <dbReference type="ARBA" id="ARBA00022448"/>
    </source>
</evidence>
<feature type="transmembrane region" description="Helical" evidence="7">
    <location>
        <begin position="344"/>
        <end position="367"/>
    </location>
</feature>
<evidence type="ECO:0000256" key="1">
    <source>
        <dbReference type="ARBA" id="ARBA00004141"/>
    </source>
</evidence>